<organism evidence="1 2">
    <name type="scientific">Dryococelus australis</name>
    <dbReference type="NCBI Taxonomy" id="614101"/>
    <lineage>
        <taxon>Eukaryota</taxon>
        <taxon>Metazoa</taxon>
        <taxon>Ecdysozoa</taxon>
        <taxon>Arthropoda</taxon>
        <taxon>Hexapoda</taxon>
        <taxon>Insecta</taxon>
        <taxon>Pterygota</taxon>
        <taxon>Neoptera</taxon>
        <taxon>Polyneoptera</taxon>
        <taxon>Phasmatodea</taxon>
        <taxon>Verophasmatodea</taxon>
        <taxon>Anareolatae</taxon>
        <taxon>Phasmatidae</taxon>
        <taxon>Eurycanthinae</taxon>
        <taxon>Dryococelus</taxon>
    </lineage>
</organism>
<evidence type="ECO:0000313" key="2">
    <source>
        <dbReference type="Proteomes" id="UP001159363"/>
    </source>
</evidence>
<sequence>MWLTRFRFNIIHVQGKTNSVAETLRRMYDPSEFVVPHEVSDDPEVKAYYFVGKKVKGIVRVPKPLRPTI</sequence>
<gene>
    <name evidence="1" type="ORF">PR048_030941</name>
</gene>
<name>A0ABQ9GCW4_9NEOP</name>
<accession>A0ABQ9GCW4</accession>
<dbReference type="EMBL" id="JARBHB010000014">
    <property type="protein sequence ID" value="KAJ8869366.1"/>
    <property type="molecule type" value="Genomic_DNA"/>
</dbReference>
<reference evidence="1 2" key="1">
    <citation type="submission" date="2023-02" db="EMBL/GenBank/DDBJ databases">
        <title>LHISI_Scaffold_Assembly.</title>
        <authorList>
            <person name="Stuart O.P."/>
            <person name="Cleave R."/>
            <person name="Magrath M.J.L."/>
            <person name="Mikheyev A.S."/>
        </authorList>
    </citation>
    <scope>NUCLEOTIDE SEQUENCE [LARGE SCALE GENOMIC DNA]</scope>
    <source>
        <strain evidence="1">Daus_M_001</strain>
        <tissue evidence="1">Leg muscle</tissue>
    </source>
</reference>
<keyword evidence="2" id="KW-1185">Reference proteome</keyword>
<protein>
    <submittedName>
        <fullName evidence="1">Uncharacterized protein</fullName>
    </submittedName>
</protein>
<proteinExistence type="predicted"/>
<dbReference type="Proteomes" id="UP001159363">
    <property type="component" value="Chromosome 13"/>
</dbReference>
<comment type="caution">
    <text evidence="1">The sequence shown here is derived from an EMBL/GenBank/DDBJ whole genome shotgun (WGS) entry which is preliminary data.</text>
</comment>
<evidence type="ECO:0000313" key="1">
    <source>
        <dbReference type="EMBL" id="KAJ8869366.1"/>
    </source>
</evidence>